<sequence>MEITFDTKELRDLCADEETAAQKLGSVAAESLKHRISDIRAADSIDEVLAGKPRTGIHEGAECYFIDLPPPFRVAVVPAHGTPRMKPDGSADWSRIRRIKVVSLQP</sequence>
<dbReference type="OrthoDB" id="9801102at2"/>
<evidence type="ECO:0000313" key="2">
    <source>
        <dbReference type="Proteomes" id="UP000278006"/>
    </source>
</evidence>
<proteinExistence type="predicted"/>
<organism evidence="1 2">
    <name type="scientific">Corticibacter populi</name>
    <dbReference type="NCBI Taxonomy" id="1550736"/>
    <lineage>
        <taxon>Bacteria</taxon>
        <taxon>Pseudomonadati</taxon>
        <taxon>Pseudomonadota</taxon>
        <taxon>Betaproteobacteria</taxon>
        <taxon>Burkholderiales</taxon>
        <taxon>Comamonadaceae</taxon>
        <taxon>Corticibacter</taxon>
    </lineage>
</organism>
<comment type="caution">
    <text evidence="1">The sequence shown here is derived from an EMBL/GenBank/DDBJ whole genome shotgun (WGS) entry which is preliminary data.</text>
</comment>
<evidence type="ECO:0000313" key="1">
    <source>
        <dbReference type="EMBL" id="RMX08181.1"/>
    </source>
</evidence>
<dbReference type="AlphaFoldDB" id="A0A3M6QZ20"/>
<protein>
    <recommendedName>
        <fullName evidence="3">Killer suppression protein HigA</fullName>
    </recommendedName>
</protein>
<reference evidence="1 2" key="1">
    <citation type="submission" date="2018-10" db="EMBL/GenBank/DDBJ databases">
        <title>Draft genome of Cortibacter populi DSM10536.</title>
        <authorList>
            <person name="Bernier A.-M."/>
            <person name="Bernard K."/>
        </authorList>
    </citation>
    <scope>NUCLEOTIDE SEQUENCE [LARGE SCALE GENOMIC DNA]</scope>
    <source>
        <strain evidence="1 2">DSM 105136</strain>
    </source>
</reference>
<accession>A0A3M6QZ20</accession>
<dbReference type="Proteomes" id="UP000278006">
    <property type="component" value="Unassembled WGS sequence"/>
</dbReference>
<evidence type="ECO:0008006" key="3">
    <source>
        <dbReference type="Google" id="ProtNLM"/>
    </source>
</evidence>
<gene>
    <name evidence="1" type="ORF">D8I35_03450</name>
</gene>
<dbReference type="RefSeq" id="WP_122226304.1">
    <property type="nucleotide sequence ID" value="NZ_RDQO01000001.1"/>
</dbReference>
<dbReference type="EMBL" id="RDQO01000001">
    <property type="protein sequence ID" value="RMX08181.1"/>
    <property type="molecule type" value="Genomic_DNA"/>
</dbReference>
<keyword evidence="2" id="KW-1185">Reference proteome</keyword>
<name>A0A3M6QZ20_9BURK</name>